<comment type="caution">
    <text evidence="1">The sequence shown here is derived from an EMBL/GenBank/DDBJ whole genome shotgun (WGS) entry which is preliminary data.</text>
</comment>
<protein>
    <recommendedName>
        <fullName evidence="3">SalK</fullName>
    </recommendedName>
</protein>
<reference evidence="1 2" key="1">
    <citation type="submission" date="2020-07" db="EMBL/GenBank/DDBJ databases">
        <title>Sequencing the genomes of 1000 actinobacteria strains.</title>
        <authorList>
            <person name="Klenk H.-P."/>
        </authorList>
    </citation>
    <scope>NUCLEOTIDE SEQUENCE [LARGE SCALE GENOMIC DNA]</scope>
    <source>
        <strain evidence="1 2">DSM 103833</strain>
    </source>
</reference>
<keyword evidence="2" id="KW-1185">Reference proteome</keyword>
<dbReference type="EMBL" id="JACCFP010000001">
    <property type="protein sequence ID" value="NYJ02472.1"/>
    <property type="molecule type" value="Genomic_DNA"/>
</dbReference>
<proteinExistence type="predicted"/>
<dbReference type="Pfam" id="PF21863">
    <property type="entry name" value="HTH_67"/>
    <property type="match status" value="1"/>
</dbReference>
<evidence type="ECO:0000313" key="1">
    <source>
        <dbReference type="EMBL" id="NYJ02472.1"/>
    </source>
</evidence>
<evidence type="ECO:0008006" key="3">
    <source>
        <dbReference type="Google" id="ProtNLM"/>
    </source>
</evidence>
<dbReference type="RefSeq" id="WP_179668836.1">
    <property type="nucleotide sequence ID" value="NZ_JACCFP010000001.1"/>
</dbReference>
<sequence length="301" mass="31700">MAGPGGTPADASRRSSERALWRLIEAYHALVYYAPERPAVYTALGLKGGWMGYFATRSAALGTVPPAVVTACFYGFAPRMVERALPDAWSHTTPAAAAGARLTVFDRAVRRHLGDRVREPVVADLAGRLAGAVDLLPSAGSPLFGAHRSLARPEEPHLALFWATTALREYRGDAHVAALRAARLGPAESNLLMVALGLVPEDQRTYRGWTEEEWQAAAVALAARGWVTDDGRVTATGARERAAVEDQTDALTAEAWSHLDDDALAALAADLAGVTEPIVTGGGVPYPNGMGMAPAAEVAVG</sequence>
<organism evidence="1 2">
    <name type="scientific">Nocardioides thalensis</name>
    <dbReference type="NCBI Taxonomy" id="1914755"/>
    <lineage>
        <taxon>Bacteria</taxon>
        <taxon>Bacillati</taxon>
        <taxon>Actinomycetota</taxon>
        <taxon>Actinomycetes</taxon>
        <taxon>Propionibacteriales</taxon>
        <taxon>Nocardioidaceae</taxon>
        <taxon>Nocardioides</taxon>
    </lineage>
</organism>
<name>A0A853C718_9ACTN</name>
<dbReference type="NCBIfam" id="NF047719">
    <property type="entry name" value="SCO6745_fam_HTH"/>
    <property type="match status" value="1"/>
</dbReference>
<evidence type="ECO:0000313" key="2">
    <source>
        <dbReference type="Proteomes" id="UP000530424"/>
    </source>
</evidence>
<dbReference type="Proteomes" id="UP000530424">
    <property type="component" value="Unassembled WGS sequence"/>
</dbReference>
<dbReference type="AlphaFoldDB" id="A0A853C718"/>
<gene>
    <name evidence="1" type="ORF">HNR19_003170</name>
</gene>
<accession>A0A853C718</accession>
<dbReference type="InterPro" id="IPR054058">
    <property type="entry name" value="HTH_67"/>
</dbReference>